<dbReference type="Proteomes" id="UP001060085">
    <property type="component" value="Linkage Group LG07"/>
</dbReference>
<evidence type="ECO:0000313" key="2">
    <source>
        <dbReference type="Proteomes" id="UP001060085"/>
    </source>
</evidence>
<organism evidence="1 2">
    <name type="scientific">Catharanthus roseus</name>
    <name type="common">Madagascar periwinkle</name>
    <name type="synonym">Vinca rosea</name>
    <dbReference type="NCBI Taxonomy" id="4058"/>
    <lineage>
        <taxon>Eukaryota</taxon>
        <taxon>Viridiplantae</taxon>
        <taxon>Streptophyta</taxon>
        <taxon>Embryophyta</taxon>
        <taxon>Tracheophyta</taxon>
        <taxon>Spermatophyta</taxon>
        <taxon>Magnoliopsida</taxon>
        <taxon>eudicotyledons</taxon>
        <taxon>Gunneridae</taxon>
        <taxon>Pentapetalae</taxon>
        <taxon>asterids</taxon>
        <taxon>lamiids</taxon>
        <taxon>Gentianales</taxon>
        <taxon>Apocynaceae</taxon>
        <taxon>Rauvolfioideae</taxon>
        <taxon>Vinceae</taxon>
        <taxon>Catharanthinae</taxon>
        <taxon>Catharanthus</taxon>
    </lineage>
</organism>
<dbReference type="EMBL" id="CM044707">
    <property type="protein sequence ID" value="KAI5652985.1"/>
    <property type="molecule type" value="Genomic_DNA"/>
</dbReference>
<sequence>MDSSSRYVSSHTVDFDNENEHNEGNEMPPPSDITPCSSTDLTTQTKLSGSASASENLIAPFNYDSELIRGEIVRCFDIDVITRWNSTLDILQTCFPYKQQLIDFTLANHRPTIEECNFCTSDWTLFGQCNPTMLPTMIKVASVFREFRPHAINANIIKEKTSQTLKNLYDPYSRESETRSRVKDHHNRERCHLLHLQVKEDLDKEDLDKR</sequence>
<gene>
    <name evidence="1" type="ORF">M9H77_30172</name>
</gene>
<keyword evidence="2" id="KW-1185">Reference proteome</keyword>
<protein>
    <submittedName>
        <fullName evidence="1">Uncharacterized protein</fullName>
    </submittedName>
</protein>
<name>A0ACB9ZYC9_CATRO</name>
<accession>A0ACB9ZYC9</accession>
<proteinExistence type="predicted"/>
<evidence type="ECO:0000313" key="1">
    <source>
        <dbReference type="EMBL" id="KAI5652985.1"/>
    </source>
</evidence>
<reference evidence="2" key="1">
    <citation type="journal article" date="2023" name="Nat. Plants">
        <title>Single-cell RNA sequencing provides a high-resolution roadmap for understanding the multicellular compartmentation of specialized metabolism.</title>
        <authorList>
            <person name="Sun S."/>
            <person name="Shen X."/>
            <person name="Li Y."/>
            <person name="Li Y."/>
            <person name="Wang S."/>
            <person name="Li R."/>
            <person name="Zhang H."/>
            <person name="Shen G."/>
            <person name="Guo B."/>
            <person name="Wei J."/>
            <person name="Xu J."/>
            <person name="St-Pierre B."/>
            <person name="Chen S."/>
            <person name="Sun C."/>
        </authorList>
    </citation>
    <scope>NUCLEOTIDE SEQUENCE [LARGE SCALE GENOMIC DNA]</scope>
</reference>
<comment type="caution">
    <text evidence="1">The sequence shown here is derived from an EMBL/GenBank/DDBJ whole genome shotgun (WGS) entry which is preliminary data.</text>
</comment>